<dbReference type="GeneID" id="14377523"/>
<reference evidence="4" key="1">
    <citation type="submission" date="2011-09" db="EMBL/GenBank/DDBJ databases">
        <title>Complete sequence of Halovivax ruber XH-70.</title>
        <authorList>
            <consortium name="US DOE Joint Genome Institute"/>
            <person name="Lucas S."/>
            <person name="Han J."/>
            <person name="Lapidus A."/>
            <person name="Cheng J.-F."/>
            <person name="Goodwin L."/>
            <person name="Pitluck S."/>
            <person name="Peters L."/>
            <person name="Mikhailova N."/>
            <person name="Davenport K."/>
            <person name="Detter J.C."/>
            <person name="Han C."/>
            <person name="Tapia R."/>
            <person name="Land M."/>
            <person name="Hauser L."/>
            <person name="Kyrpides N."/>
            <person name="Ivanova N."/>
            <person name="Pagani I."/>
            <person name="Sproer C."/>
            <person name="Anderson I."/>
            <person name="Woyke T."/>
        </authorList>
    </citation>
    <scope>NUCLEOTIDE SEQUENCE</scope>
    <source>
        <strain evidence="4">XH-70</strain>
    </source>
</reference>
<dbReference type="STRING" id="797302.Halru_0052"/>
<dbReference type="HOGENOM" id="CLU_000134_18_10_2"/>
<protein>
    <submittedName>
        <fullName evidence="4">Ankyrin repeat-containing protein</fullName>
    </submittedName>
</protein>
<dbReference type="SMART" id="SM00248">
    <property type="entry name" value="ANK"/>
    <property type="match status" value="3"/>
</dbReference>
<dbReference type="PROSITE" id="PS50088">
    <property type="entry name" value="ANK_REPEAT"/>
    <property type="match status" value="3"/>
</dbReference>
<dbReference type="InterPro" id="IPR036770">
    <property type="entry name" value="Ankyrin_rpt-contain_sf"/>
</dbReference>
<dbReference type="Pfam" id="PF12796">
    <property type="entry name" value="Ank_2"/>
    <property type="match status" value="1"/>
</dbReference>
<name>L0I8Y5_HALRX</name>
<feature type="repeat" description="ANK" evidence="3">
    <location>
        <begin position="74"/>
        <end position="106"/>
    </location>
</feature>
<dbReference type="KEGG" id="hru:Halru_0052"/>
<dbReference type="RefSeq" id="WP_015299409.1">
    <property type="nucleotide sequence ID" value="NC_019964.1"/>
</dbReference>
<dbReference type="EMBL" id="CP003050">
    <property type="protein sequence ID" value="AGB14706.1"/>
    <property type="molecule type" value="Genomic_DNA"/>
</dbReference>
<evidence type="ECO:0000313" key="5">
    <source>
        <dbReference type="Proteomes" id="UP000010846"/>
    </source>
</evidence>
<dbReference type="InterPro" id="IPR002110">
    <property type="entry name" value="Ankyrin_rpt"/>
</dbReference>
<dbReference type="Proteomes" id="UP000010846">
    <property type="component" value="Chromosome"/>
</dbReference>
<dbReference type="eggNOG" id="arCOG04004">
    <property type="taxonomic scope" value="Archaea"/>
</dbReference>
<keyword evidence="1" id="KW-0677">Repeat</keyword>
<evidence type="ECO:0000256" key="3">
    <source>
        <dbReference type="PROSITE-ProRule" id="PRU00023"/>
    </source>
</evidence>
<accession>L0I8Y5</accession>
<keyword evidence="5" id="KW-1185">Reference proteome</keyword>
<feature type="repeat" description="ANK" evidence="3">
    <location>
        <begin position="41"/>
        <end position="73"/>
    </location>
</feature>
<dbReference type="SUPFAM" id="SSF48403">
    <property type="entry name" value="Ankyrin repeat"/>
    <property type="match status" value="1"/>
</dbReference>
<dbReference type="PROSITE" id="PS50297">
    <property type="entry name" value="ANK_REP_REGION"/>
    <property type="match status" value="2"/>
</dbReference>
<keyword evidence="2 3" id="KW-0040">ANK repeat</keyword>
<dbReference type="Gene3D" id="1.25.40.20">
    <property type="entry name" value="Ankyrin repeat-containing domain"/>
    <property type="match status" value="1"/>
</dbReference>
<dbReference type="AlphaFoldDB" id="L0I8Y5"/>
<dbReference type="OrthoDB" id="208812at2157"/>
<sequence>MTENDDDLYYHSELETAVIQNDGERFEALAEEANLHGRSDNGSTLLHKAASVGETEMVQRLIDRGIDTDIQNEGGKTALHVAVDNGHTEAGETLVTNGAALNIQDNSGAVPLFKLVYRNDVELAQLMIENGADPTIESNGGVSPLDIATEIDADDMVEILRQNPS</sequence>
<evidence type="ECO:0000256" key="2">
    <source>
        <dbReference type="ARBA" id="ARBA00023043"/>
    </source>
</evidence>
<feature type="repeat" description="ANK" evidence="3">
    <location>
        <begin position="107"/>
        <end position="139"/>
    </location>
</feature>
<evidence type="ECO:0000256" key="1">
    <source>
        <dbReference type="ARBA" id="ARBA00022737"/>
    </source>
</evidence>
<gene>
    <name evidence="4" type="ordered locus">Halru_0052</name>
</gene>
<dbReference type="PRINTS" id="PR01415">
    <property type="entry name" value="ANKYRIN"/>
</dbReference>
<organism evidence="4 5">
    <name type="scientific">Halovivax ruber (strain DSM 18193 / JCM 13892 / XH-70)</name>
    <dbReference type="NCBI Taxonomy" id="797302"/>
    <lineage>
        <taxon>Archaea</taxon>
        <taxon>Methanobacteriati</taxon>
        <taxon>Methanobacteriota</taxon>
        <taxon>Stenosarchaea group</taxon>
        <taxon>Halobacteria</taxon>
        <taxon>Halobacteriales</taxon>
        <taxon>Natrialbaceae</taxon>
        <taxon>Halovivax</taxon>
    </lineage>
</organism>
<proteinExistence type="predicted"/>
<evidence type="ECO:0000313" key="4">
    <source>
        <dbReference type="EMBL" id="AGB14706.1"/>
    </source>
</evidence>
<dbReference type="PANTHER" id="PTHR24171">
    <property type="entry name" value="ANKYRIN REPEAT DOMAIN-CONTAINING PROTEIN 39-RELATED"/>
    <property type="match status" value="1"/>
</dbReference>